<keyword evidence="2" id="KW-1185">Reference proteome</keyword>
<sequence length="64" mass="7409">MNFEDKISIPAQEYSTLCRMAGKMESIIEYTMTRKDSDFLDKNIIKAIVGERHFHRVGEGEDNV</sequence>
<gene>
    <name evidence="1" type="ORF">Lac1_11350</name>
</gene>
<organism evidence="1 2">
    <name type="scientific">Claveliimonas bilis</name>
    <dbReference type="NCBI Taxonomy" id="3028070"/>
    <lineage>
        <taxon>Bacteria</taxon>
        <taxon>Bacillati</taxon>
        <taxon>Bacillota</taxon>
        <taxon>Clostridia</taxon>
        <taxon>Lachnospirales</taxon>
        <taxon>Lachnospiraceae</taxon>
        <taxon>Claveliimonas</taxon>
    </lineage>
</organism>
<evidence type="ECO:0000313" key="2">
    <source>
        <dbReference type="Proteomes" id="UP001305815"/>
    </source>
</evidence>
<proteinExistence type="predicted"/>
<protein>
    <submittedName>
        <fullName evidence="1">Uncharacterized protein</fullName>
    </submittedName>
</protein>
<accession>A0ABM8I451</accession>
<dbReference type="EMBL" id="AP027742">
    <property type="protein sequence ID" value="BDZ76952.1"/>
    <property type="molecule type" value="Genomic_DNA"/>
</dbReference>
<name>A0ABM8I451_9FIRM</name>
<dbReference type="RefSeq" id="WP_230106667.1">
    <property type="nucleotide sequence ID" value="NZ_AP024845.1"/>
</dbReference>
<dbReference type="Proteomes" id="UP001305815">
    <property type="component" value="Chromosome"/>
</dbReference>
<evidence type="ECO:0000313" key="1">
    <source>
        <dbReference type="EMBL" id="BDZ76952.1"/>
    </source>
</evidence>
<reference evidence="2" key="1">
    <citation type="journal article" date="2023" name="Int. J. Syst. Evol. Microbiol.">
        <title>Claveliimonas bilis gen. nov., sp. nov., deoxycholic acid-producing bacteria isolated from human faeces, and reclassification of Sellimonas monacensis Zenner et al. 2021 as Claveliimonas monacensis comb. nov.</title>
        <authorList>
            <person name="Hisatomi A."/>
            <person name="Kastawa N.W.E.P.G."/>
            <person name="Song I."/>
            <person name="Ohkuma M."/>
            <person name="Fukiya S."/>
            <person name="Sakamoto M."/>
        </authorList>
    </citation>
    <scope>NUCLEOTIDE SEQUENCE [LARGE SCALE GENOMIC DNA]</scope>
    <source>
        <strain evidence="2">12BBH14</strain>
    </source>
</reference>